<evidence type="ECO:0008006" key="4">
    <source>
        <dbReference type="Google" id="ProtNLM"/>
    </source>
</evidence>
<evidence type="ECO:0000256" key="1">
    <source>
        <dbReference type="SAM" id="MobiDB-lite"/>
    </source>
</evidence>
<protein>
    <recommendedName>
        <fullName evidence="4">ROS/MUCR transcriptional regulator protein</fullName>
    </recommendedName>
</protein>
<feature type="region of interest" description="Disordered" evidence="1">
    <location>
        <begin position="307"/>
        <end position="345"/>
    </location>
</feature>
<sequence length="345" mass="37091">MDRLDDGTPYYAPLGRLLEDGDRVCCHLCGSWFLSVASHLRVHGWTKADYVAAFGLELGNPLSGEATRKRRSAALTARLAVEPTLRDALAAARTRSRTGELTAAAASAARGRPHPAQRRAKTLANLARISPEARASGARRYAEDRLRELARQVAHRFGFEDFAAYVAARLSDGRSLAAISREAGQHKDWLSRHVAALAPTSIRPHASDARLRPVAVRHGFADPAAYLRARHVGEHRSVAAIAAETGVTRGTILTALRHHGISPMPHATKRHQAADRDRAVARGLGFDSLAAYVAAGRAQGHTWKRLAADSGLPETTLRRHARVSSATPAPNGPGSSGRTHPATRP</sequence>
<accession>A0A3D9ZBS3</accession>
<proteinExistence type="predicted"/>
<evidence type="ECO:0000313" key="3">
    <source>
        <dbReference type="Proteomes" id="UP000256913"/>
    </source>
</evidence>
<reference evidence="2 3" key="1">
    <citation type="submission" date="2018-08" db="EMBL/GenBank/DDBJ databases">
        <title>Sequencing the genomes of 1000 actinobacteria strains.</title>
        <authorList>
            <person name="Klenk H.-P."/>
        </authorList>
    </citation>
    <scope>NUCLEOTIDE SEQUENCE [LARGE SCALE GENOMIC DNA]</scope>
    <source>
        <strain evidence="2 3">DSM 44099</strain>
    </source>
</reference>
<dbReference type="AlphaFoldDB" id="A0A3D9ZBS3"/>
<organism evidence="2 3">
    <name type="scientific">Asanoa ferruginea</name>
    <dbReference type="NCBI Taxonomy" id="53367"/>
    <lineage>
        <taxon>Bacteria</taxon>
        <taxon>Bacillati</taxon>
        <taxon>Actinomycetota</taxon>
        <taxon>Actinomycetes</taxon>
        <taxon>Micromonosporales</taxon>
        <taxon>Micromonosporaceae</taxon>
        <taxon>Asanoa</taxon>
    </lineage>
</organism>
<evidence type="ECO:0000313" key="2">
    <source>
        <dbReference type="EMBL" id="REF94687.1"/>
    </source>
</evidence>
<name>A0A3D9ZBS3_9ACTN</name>
<gene>
    <name evidence="2" type="ORF">DFJ67_0628</name>
</gene>
<dbReference type="Proteomes" id="UP000256913">
    <property type="component" value="Unassembled WGS sequence"/>
</dbReference>
<dbReference type="RefSeq" id="WP_170215732.1">
    <property type="nucleotide sequence ID" value="NZ_BONB01000001.1"/>
</dbReference>
<comment type="caution">
    <text evidence="2">The sequence shown here is derived from an EMBL/GenBank/DDBJ whole genome shotgun (WGS) entry which is preliminary data.</text>
</comment>
<dbReference type="EMBL" id="QUMQ01000001">
    <property type="protein sequence ID" value="REF94687.1"/>
    <property type="molecule type" value="Genomic_DNA"/>
</dbReference>
<keyword evidence="3" id="KW-1185">Reference proteome</keyword>